<dbReference type="Gene3D" id="3.30.559.10">
    <property type="entry name" value="Chloramphenicol acetyltransferase-like domain"/>
    <property type="match status" value="3"/>
</dbReference>
<evidence type="ECO:0000313" key="8">
    <source>
        <dbReference type="Proteomes" id="UP001501423"/>
    </source>
</evidence>
<dbReference type="InterPro" id="IPR010071">
    <property type="entry name" value="AA_adenyl_dom"/>
</dbReference>
<evidence type="ECO:0000259" key="6">
    <source>
        <dbReference type="PROSITE" id="PS50075"/>
    </source>
</evidence>
<dbReference type="Gene3D" id="3.40.50.980">
    <property type="match status" value="4"/>
</dbReference>
<dbReference type="SUPFAM" id="SSF47336">
    <property type="entry name" value="ACP-like"/>
    <property type="match status" value="2"/>
</dbReference>
<dbReference type="NCBIfam" id="TIGR01720">
    <property type="entry name" value="NRPS-para261"/>
    <property type="match status" value="1"/>
</dbReference>
<dbReference type="Gene3D" id="1.10.1200.10">
    <property type="entry name" value="ACP-like"/>
    <property type="match status" value="1"/>
</dbReference>
<dbReference type="Pfam" id="PF00501">
    <property type="entry name" value="AMP-binding"/>
    <property type="match status" value="2"/>
</dbReference>
<dbReference type="Gene3D" id="3.40.50.150">
    <property type="entry name" value="Vaccinia Virus protein VP39"/>
    <property type="match status" value="1"/>
</dbReference>
<dbReference type="PROSITE" id="PS00455">
    <property type="entry name" value="AMP_BINDING"/>
    <property type="match status" value="2"/>
</dbReference>
<dbReference type="InterPro" id="IPR006162">
    <property type="entry name" value="Ppantetheine_attach_site"/>
</dbReference>
<dbReference type="PANTHER" id="PTHR45527">
    <property type="entry name" value="NONRIBOSOMAL PEPTIDE SYNTHETASE"/>
    <property type="match status" value="1"/>
</dbReference>
<evidence type="ECO:0000313" key="7">
    <source>
        <dbReference type="EMBL" id="GAA2927279.1"/>
    </source>
</evidence>
<accession>A0ABN3WVC1</accession>
<dbReference type="InterPro" id="IPR029058">
    <property type="entry name" value="AB_hydrolase_fold"/>
</dbReference>
<dbReference type="InterPro" id="IPR036736">
    <property type="entry name" value="ACP-like_sf"/>
</dbReference>
<dbReference type="InterPro" id="IPR020806">
    <property type="entry name" value="PKS_PP-bd"/>
</dbReference>
<dbReference type="EMBL" id="BAAAVA010000031">
    <property type="protein sequence ID" value="GAA2927279.1"/>
    <property type="molecule type" value="Genomic_DNA"/>
</dbReference>
<dbReference type="CDD" id="cd05930">
    <property type="entry name" value="A_NRPS"/>
    <property type="match status" value="2"/>
</dbReference>
<dbReference type="Pfam" id="PF00550">
    <property type="entry name" value="PP-binding"/>
    <property type="match status" value="2"/>
</dbReference>
<dbReference type="SMART" id="SM00823">
    <property type="entry name" value="PKS_PP"/>
    <property type="match status" value="2"/>
</dbReference>
<dbReference type="InterPro" id="IPR001242">
    <property type="entry name" value="Condensation_dom"/>
</dbReference>
<dbReference type="PROSITE" id="PS50075">
    <property type="entry name" value="CARRIER"/>
    <property type="match status" value="2"/>
</dbReference>
<dbReference type="SUPFAM" id="SSF52777">
    <property type="entry name" value="CoA-dependent acyltransferases"/>
    <property type="match status" value="6"/>
</dbReference>
<dbReference type="InterPro" id="IPR045851">
    <property type="entry name" value="AMP-bd_C_sf"/>
</dbReference>
<dbReference type="InterPro" id="IPR000873">
    <property type="entry name" value="AMP-dep_synth/lig_dom"/>
</dbReference>
<dbReference type="CDD" id="cd19543">
    <property type="entry name" value="DCL_NRPS"/>
    <property type="match status" value="1"/>
</dbReference>
<dbReference type="Gene3D" id="2.30.38.10">
    <property type="entry name" value="Luciferase, Domain 3"/>
    <property type="match status" value="2"/>
</dbReference>
<evidence type="ECO:0000256" key="4">
    <source>
        <dbReference type="ARBA" id="ARBA00022737"/>
    </source>
</evidence>
<dbReference type="InterPro" id="IPR020845">
    <property type="entry name" value="AMP-binding_CS"/>
</dbReference>
<dbReference type="SUPFAM" id="SSF53335">
    <property type="entry name" value="S-adenosyl-L-methionine-dependent methyltransferases"/>
    <property type="match status" value="1"/>
</dbReference>
<feature type="domain" description="Carrier" evidence="6">
    <location>
        <begin position="2859"/>
        <end position="2934"/>
    </location>
</feature>
<dbReference type="SUPFAM" id="SSF56801">
    <property type="entry name" value="Acetyl-CoA synthetase-like"/>
    <property type="match status" value="2"/>
</dbReference>
<dbReference type="RefSeq" id="WP_346089351.1">
    <property type="nucleotide sequence ID" value="NZ_BAAAVA010000031.1"/>
</dbReference>
<dbReference type="PANTHER" id="PTHR45527:SF1">
    <property type="entry name" value="FATTY ACID SYNTHASE"/>
    <property type="match status" value="1"/>
</dbReference>
<proteinExistence type="predicted"/>
<protein>
    <recommendedName>
        <fullName evidence="6">Carrier domain-containing protein</fullName>
    </recommendedName>
</protein>
<keyword evidence="5" id="KW-0045">Antibiotic biosynthesis</keyword>
<dbReference type="Gene3D" id="3.40.50.1820">
    <property type="entry name" value="alpha/beta hydrolase"/>
    <property type="match status" value="1"/>
</dbReference>
<dbReference type="Pfam" id="PF13193">
    <property type="entry name" value="AMP-binding_C"/>
    <property type="match status" value="2"/>
</dbReference>
<dbReference type="InterPro" id="IPR029063">
    <property type="entry name" value="SAM-dependent_MTases_sf"/>
</dbReference>
<gene>
    <name evidence="7" type="ORF">GCM10010478_29940</name>
</gene>
<comment type="caution">
    <text evidence="7">The sequence shown here is derived from an EMBL/GenBank/DDBJ whole genome shotgun (WGS) entry which is preliminary data.</text>
</comment>
<keyword evidence="2" id="KW-0596">Phosphopantetheine</keyword>
<dbReference type="InterPro" id="IPR025110">
    <property type="entry name" value="AMP-bd_C"/>
</dbReference>
<dbReference type="InterPro" id="IPR023213">
    <property type="entry name" value="CAT-like_dom_sf"/>
</dbReference>
<evidence type="ECO:0000256" key="3">
    <source>
        <dbReference type="ARBA" id="ARBA00022553"/>
    </source>
</evidence>
<dbReference type="Pfam" id="PF08242">
    <property type="entry name" value="Methyltransf_12"/>
    <property type="match status" value="1"/>
</dbReference>
<dbReference type="InterPro" id="IPR009081">
    <property type="entry name" value="PP-bd_ACP"/>
</dbReference>
<dbReference type="PROSITE" id="PS00012">
    <property type="entry name" value="PHOSPHOPANTETHEINE"/>
    <property type="match status" value="1"/>
</dbReference>
<keyword evidence="8" id="KW-1185">Reference proteome</keyword>
<dbReference type="NCBIfam" id="TIGR01733">
    <property type="entry name" value="AA-adenyl-dom"/>
    <property type="match status" value="2"/>
</dbReference>
<dbReference type="CDD" id="cd02440">
    <property type="entry name" value="AdoMet_MTases"/>
    <property type="match status" value="1"/>
</dbReference>
<name>A0ABN3WVC1_9ACTN</name>
<organism evidence="7 8">
    <name type="scientific">Streptomyces erythrogriseus</name>
    <dbReference type="NCBI Taxonomy" id="284027"/>
    <lineage>
        <taxon>Bacteria</taxon>
        <taxon>Bacillati</taxon>
        <taxon>Actinomycetota</taxon>
        <taxon>Actinomycetes</taxon>
        <taxon>Kitasatosporales</taxon>
        <taxon>Streptomycetaceae</taxon>
        <taxon>Streptomyces</taxon>
        <taxon>Streptomyces griseoincarnatus group</taxon>
    </lineage>
</organism>
<evidence type="ECO:0000256" key="1">
    <source>
        <dbReference type="ARBA" id="ARBA00001957"/>
    </source>
</evidence>
<dbReference type="Gene3D" id="3.30.300.30">
    <property type="match status" value="3"/>
</dbReference>
<dbReference type="Gene3D" id="3.30.559.30">
    <property type="entry name" value="Nonribosomal peptide synthetase, condensation domain"/>
    <property type="match status" value="3"/>
</dbReference>
<comment type="cofactor">
    <cofactor evidence="1">
        <name>pantetheine 4'-phosphate</name>
        <dbReference type="ChEBI" id="CHEBI:47942"/>
    </cofactor>
</comment>
<dbReference type="Pfam" id="PF00668">
    <property type="entry name" value="Condensation"/>
    <property type="match status" value="3"/>
</dbReference>
<evidence type="ECO:0000256" key="5">
    <source>
        <dbReference type="ARBA" id="ARBA00023194"/>
    </source>
</evidence>
<dbReference type="InterPro" id="IPR010060">
    <property type="entry name" value="NRPS_synth"/>
</dbReference>
<feature type="domain" description="Carrier" evidence="6">
    <location>
        <begin position="1338"/>
        <end position="1412"/>
    </location>
</feature>
<keyword evidence="3" id="KW-0597">Phosphoprotein</keyword>
<keyword evidence="4" id="KW-0677">Repeat</keyword>
<evidence type="ECO:0000256" key="2">
    <source>
        <dbReference type="ARBA" id="ARBA00022450"/>
    </source>
</evidence>
<sequence length="2948" mass="317646">MIPLSFAQSRMWFLHKLEGPSATYNVPFVLRLQGTLDTTALAAAVADVVTRHESLRTLVQENADGTLEQRIVPPEQADLVFRVVEVTVDAADAAVREATCEPFDLGTDLPLRTTVVQVAPQEHVLVFSFHHIAADGASMAPFLRDLMSAYVARHQGNAPEWEPLAVQYKDYTLWQQQLLGDEDDPESVVAQQLAYWRKELAAIPQPLQLPLDRPRPSTASHRGGEVPFELAPELVSRLQKLAVDHGATGPMVAQAALAVLLNKLGAGEDLPIGSPIEGRADEQLDDLIGFFVNTWVLRADLSKNPSFADLLEQVRDKALAAYDNQDIPFERLVEVLNPERSTAYQALFQTVLGWQFVWPDLEMPDLQVTPLPAVTGTAKFDLFFNVVPKASGGAHGLLEYATDLFDHTTAVSVVDRFVRVLEQVLEDPSLPVGAVDVLAPDERDLLVRRLNDTVRPVAADTLPGAFEAQVERAPDRLALIGEKESLTYGELNRRANRLAHWLVEQGAGPERLVAVRIPRSADLIVAVHAALKAGAAYLPVGTELPEDRVRYLLDDAKPLLVLDEELPDVSGYPETNPERELSPDNTAYVIYTSGSTGAPKGVQVEHRAVMNMLTWRRSYFGIGAEDRVLVSSSASFDASVPETFTPLQAGAALVIARPDGQRDPAYLAELIRREGVTGAFFVPSLLEVFVAEPTASKCSSLRWVEAGGEAFPAALADKVVDLLPGCAAHNLYGPTEAAVEVTARKHVPGADRLPIGAPIWNTQVYVLDSALRPVAPGVAGELYLAGTNLARGYLGQTGLTAGRFVACPFGAPGSRMYRTGDLVRWNRDGQVEYLGRSDFQVKLRGFRIELGEIEHALTTHPGVAQAAVVVRETQQGDKQLVGYLVPKPYDAAVADADAQVDEWREIYDDNYSEFDDGLGDDFRGWNSSYTGEPIPREQMLEWQDGAVAQVLRYAPRRVLEIGIGSGLLLGKIIGEVEEYWGTDISAPVVDRVRAQAEQAGYGDRIHLSTQPADDVSGLPRGRFDTVFLNSVVQYFPGIEYLDQVLRQAMDLLVPGGRIVVGDVRNATTLRLFQTAVQRAAHPHASHEELRTLVEKEMLAEQELVIAPEWFTELAADTGAAVDIRLKPGQAHNELTRHRYEVVLHKQPADALDLTGVPSVRWGREVADLDDLGAYADRAGGPVRVAGIPNARLLVEVALTVSTGLLDPAPLPGRPADPQELLQWAREHGRDAVLTWSGEDLRCYEAVVLPGPQTAQGNVAGTFVAGGAGGRARANAPALARSLGPLLVELPEYLRGRLPDYMVPPAFVPLTELPLTPSGKLNHRLLPPPDDAQATTGRAPRNQIEETLGALFAEVLGVDSVGIDNDFFVSGGDSIRSIQVVARARARGIEISTREIFEHPTVAQLAELVEGRAEERVTLAELPGGGAGFAPLMPTAKHVLELGGGLGRFCMSGMLTLPEDIDRAGLTATVQTVLDRHDVLRSRLDRTQPGLWIGPAGSVDAGTLLREVPHGTDVHAELDAAADRLDPDTGVMAQFVWFTSDTGAGRLLIVLHHLVVDGVSWRILVPDLVSAWQRVRDGRTTAQAAVGTSLRRWAHALAEEAAAPERVAELPLWQETVRTDEPVLGARALDPARDVAATVDTVRIQIPADVTDALLNTVPTVFRGGVDDGLLAALALALTRWRHSRGTPASSTVVRLEGHGREEYVVPGADLTGTLGWFTAMYPVRLDLAGVDVADAFAGGPAAGRAVKAVKEQLRAAPDNGIGYGLLRHLNPDTAAALAQGREPQIGFNYLGRTSGADIPEELRGLGWAPDTTQRDLIAAPDADMPVLSALEINAVATSTAEGEQLTAYFGFPTGVLSRDEVTELTGLWVQALTALARHAATPEAGGMTPADAPLVDVSQQEIDTWESRFGHLAEVWPVTPAQSGILFHSMLAGSSFDAYHVQLVFHLSGDVDPERMRRAGQALLGRYANLRAAFADRADGDFVQVVPADGVTLPWQYLDLTGHGEAERTDRLEQFLTEDRAAHFDVDTPPLMRLALVHLEPGRAELVMTTHHALYDGWSTPLLLQSLLLFYASPGDEASLPATRSYGEFLAWRARQDQDAAARAWAAELDGVEEPTLLAPAATHDDGLDQVDFALTPEVSGRLNRRASELGVTVNTMVQGAWALLLGQLTGRQDLVFGATVSGRPAAVPGVESMVGMFINTLPVRVRYAPGDTLAEVVTRLQGRQAELLEHHHYGLTEIQQAAGLQSLFDTLVVFESYPVDQEGIGAATEAAGGIAITGLRPSNGTHYPLALMAAVEGNVQFLLQYTPGAFDRSTVEGYAARFVRVLEQLAATPELRVAQIAALEPAEHDRLLVEFNDTAVPIPDVTVTGLVEAQAARTPDATALIVEGESLTYREVNARADSLARELAGRGVEPESVVAVSLPRSADLVVALLAVLKAGGAYLPVDPKYPSHRIEAIFGQARPHLVLTDSTTATVLPGHEAPDVLLDRLDLSGDDTGPRLQPDPRQLAYVMYTSGSTGRPKGVAITHRTVVNGVLELASRVGMEPGKRLLAGTSVNFDVSVFEIFTTLAAGGVVELVRDVLVLGERKGWNGGVISTVPSAFAELADDIADRTTVETVVFAGEALPSSLVDKVRKAFPGVRIVNAYGQSESFYATTATVSGQTPGQAGNAPLGTPLGNMRAYVLGPGLTPVPPGAVGELYVGGKVARGYHGRAVLTAERFVADPFGASGSRMYRTGDLARFTGEGRLEYMGRGDAQVKVRGFRVEPGEVEAALVAHPEVAQAVVDARQSTGTGKQLVAYVVASGATGSEEIRRFVTERLPEFMVPSAFVLLDRLPLMPNGKLDRAALPEPEFATALYRAPRTPREKALAELFAEVLGVDRVGVDDGFFELGGHSLLATRLISRVRAELGIEMPIRKIFDLPTVAALAQWSEEPAAPRRPSLRQMFVED</sequence>
<reference evidence="7 8" key="1">
    <citation type="journal article" date="2019" name="Int. J. Syst. Evol. Microbiol.">
        <title>The Global Catalogue of Microorganisms (GCM) 10K type strain sequencing project: providing services to taxonomists for standard genome sequencing and annotation.</title>
        <authorList>
            <consortium name="The Broad Institute Genomics Platform"/>
            <consortium name="The Broad Institute Genome Sequencing Center for Infectious Disease"/>
            <person name="Wu L."/>
            <person name="Ma J."/>
        </authorList>
    </citation>
    <scope>NUCLEOTIDE SEQUENCE [LARGE SCALE GENOMIC DNA]</scope>
    <source>
        <strain evidence="7 8">JCM 9650</strain>
    </source>
</reference>
<dbReference type="CDD" id="cd19540">
    <property type="entry name" value="LCL_NRPS-like"/>
    <property type="match status" value="1"/>
</dbReference>
<dbReference type="Proteomes" id="UP001501423">
    <property type="component" value="Unassembled WGS sequence"/>
</dbReference>
<dbReference type="InterPro" id="IPR013217">
    <property type="entry name" value="Methyltransf_12"/>
</dbReference>